<accession>R4TDD8</accession>
<feature type="compositionally biased region" description="Polar residues" evidence="1">
    <location>
        <begin position="25"/>
        <end position="41"/>
    </location>
</feature>
<name>R4TDD8_9PSEU</name>
<dbReference type="AlphaFoldDB" id="R4TDD8"/>
<feature type="region of interest" description="Disordered" evidence="1">
    <location>
        <begin position="22"/>
        <end position="61"/>
    </location>
</feature>
<keyword evidence="3" id="KW-1185">Reference proteome</keyword>
<evidence type="ECO:0000313" key="3">
    <source>
        <dbReference type="Proteomes" id="UP000013968"/>
    </source>
</evidence>
<evidence type="ECO:0000313" key="2">
    <source>
        <dbReference type="EMBL" id="AGM08797.1"/>
    </source>
</evidence>
<evidence type="ECO:0000256" key="1">
    <source>
        <dbReference type="SAM" id="MobiDB-lite"/>
    </source>
</evidence>
<dbReference type="HOGENOM" id="CLU_2912260_0_0_11"/>
<reference evidence="2 3" key="1">
    <citation type="journal article" date="2013" name="BMC Genomics">
        <title>ContigScape: a Cytoscape plugin facilitating microbial genome gap closing.</title>
        <authorList>
            <person name="Tang B."/>
            <person name="Wang Q."/>
            <person name="Yang M."/>
            <person name="Xie F."/>
            <person name="Zhu Y."/>
            <person name="Zhuo Y."/>
            <person name="Wang S."/>
            <person name="Gao H."/>
            <person name="Ding X."/>
            <person name="Zhang L."/>
            <person name="Zhao G."/>
            <person name="Zheng H."/>
        </authorList>
    </citation>
    <scope>NUCLEOTIDE SEQUENCE [LARGE SCALE GENOMIC DNA]</scope>
    <source>
        <strain evidence="2 3">HCCB10007</strain>
    </source>
</reference>
<dbReference type="EMBL" id="CP003410">
    <property type="protein sequence ID" value="AGM08797.1"/>
    <property type="molecule type" value="Genomic_DNA"/>
</dbReference>
<dbReference type="KEGG" id="aoi:AORI_6214"/>
<gene>
    <name evidence="2" type="ORF">AORI_6214</name>
</gene>
<protein>
    <submittedName>
        <fullName evidence="2">Uncharacterized protein</fullName>
    </submittedName>
</protein>
<organism evidence="2 3">
    <name type="scientific">Amycolatopsis keratiniphila</name>
    <dbReference type="NCBI Taxonomy" id="129921"/>
    <lineage>
        <taxon>Bacteria</taxon>
        <taxon>Bacillati</taxon>
        <taxon>Actinomycetota</taxon>
        <taxon>Actinomycetes</taxon>
        <taxon>Pseudonocardiales</taxon>
        <taxon>Pseudonocardiaceae</taxon>
        <taxon>Amycolatopsis</taxon>
        <taxon>Amycolatopsis japonica group</taxon>
    </lineage>
</organism>
<proteinExistence type="predicted"/>
<sequence>MRYRGIAYSSVSADAAGMIAPMPSPASSRNSASGQTLSTAPHKTVNKVKTATAAMATGRRP</sequence>
<dbReference type="Proteomes" id="UP000013968">
    <property type="component" value="Chromosome"/>
</dbReference>